<evidence type="ECO:0000256" key="9">
    <source>
        <dbReference type="SAM" id="Phobius"/>
    </source>
</evidence>
<evidence type="ECO:0000256" key="6">
    <source>
        <dbReference type="ARBA" id="ARBA00022989"/>
    </source>
</evidence>
<gene>
    <name evidence="11" type="ORF">Rain11_1001</name>
</gene>
<keyword evidence="5" id="KW-0067">ATP-binding</keyword>
<feature type="transmembrane region" description="Helical" evidence="9">
    <location>
        <begin position="706"/>
        <end position="727"/>
    </location>
</feature>
<dbReference type="Pfam" id="PF00005">
    <property type="entry name" value="ABC_tran"/>
    <property type="match status" value="1"/>
</dbReference>
<evidence type="ECO:0000256" key="2">
    <source>
        <dbReference type="ARBA" id="ARBA00022448"/>
    </source>
</evidence>
<dbReference type="SUPFAM" id="SSF52540">
    <property type="entry name" value="P-loop containing nucleoside triphosphate hydrolases"/>
    <property type="match status" value="1"/>
</dbReference>
<dbReference type="PANTHER" id="PTHR48041">
    <property type="entry name" value="ABC TRANSPORTER G FAMILY MEMBER 28"/>
    <property type="match status" value="1"/>
</dbReference>
<dbReference type="InterPro" id="IPR043926">
    <property type="entry name" value="ABCG_dom"/>
</dbReference>
<dbReference type="PROSITE" id="PS00211">
    <property type="entry name" value="ABC_TRANSPORTER_1"/>
    <property type="match status" value="1"/>
</dbReference>
<reference evidence="11 12" key="1">
    <citation type="submission" date="2017-06" db="EMBL/GenBank/DDBJ databases">
        <title>Raineya orbicola gen. nov., sp. nov. a slightly thermophilic bacterium of the phylum Bacteroidetes and the description of Raineyaceae fam. nov.</title>
        <authorList>
            <person name="Albuquerque L."/>
            <person name="Polonia A.R.M."/>
            <person name="Barroso C."/>
            <person name="Froufe H.J.C."/>
            <person name="Lage O."/>
            <person name="Lobo-Da-Cunha A."/>
            <person name="Egas C."/>
            <person name="Da Costa M.S."/>
        </authorList>
    </citation>
    <scope>NUCLEOTIDE SEQUENCE [LARGE SCALE GENOMIC DNA]</scope>
    <source>
        <strain evidence="11 12">SPSPC-11</strain>
    </source>
</reference>
<dbReference type="SMART" id="SM00382">
    <property type="entry name" value="AAA"/>
    <property type="match status" value="1"/>
</dbReference>
<evidence type="ECO:0000256" key="1">
    <source>
        <dbReference type="ARBA" id="ARBA00004141"/>
    </source>
</evidence>
<feature type="transmembrane region" description="Helical" evidence="9">
    <location>
        <begin position="599"/>
        <end position="619"/>
    </location>
</feature>
<dbReference type="InterPro" id="IPR003439">
    <property type="entry name" value="ABC_transporter-like_ATP-bd"/>
</dbReference>
<dbReference type="GO" id="GO:0016887">
    <property type="term" value="F:ATP hydrolysis activity"/>
    <property type="evidence" value="ECO:0007669"/>
    <property type="project" value="InterPro"/>
</dbReference>
<keyword evidence="7 9" id="KW-0472">Membrane</keyword>
<dbReference type="Pfam" id="PF05099">
    <property type="entry name" value="TerB"/>
    <property type="match status" value="1"/>
</dbReference>
<comment type="subcellular location">
    <subcellularLocation>
        <location evidence="1">Membrane</location>
        <topology evidence="1">Multi-pass membrane protein</topology>
    </subcellularLocation>
</comment>
<dbReference type="InterPro" id="IPR027417">
    <property type="entry name" value="P-loop_NTPase"/>
</dbReference>
<accession>A0A2N3II16</accession>
<protein>
    <submittedName>
        <fullName evidence="11">ABC transporter</fullName>
    </submittedName>
</protein>
<feature type="transmembrane region" description="Helical" evidence="9">
    <location>
        <begin position="564"/>
        <end position="584"/>
    </location>
</feature>
<evidence type="ECO:0000256" key="3">
    <source>
        <dbReference type="ARBA" id="ARBA00022692"/>
    </source>
</evidence>
<dbReference type="PANTHER" id="PTHR48041:SF139">
    <property type="entry name" value="PROTEIN SCARLET"/>
    <property type="match status" value="1"/>
</dbReference>
<keyword evidence="3 9" id="KW-0812">Transmembrane</keyword>
<dbReference type="AlphaFoldDB" id="A0A2N3II16"/>
<dbReference type="InterPro" id="IPR007791">
    <property type="entry name" value="DjlA_N"/>
</dbReference>
<dbReference type="Pfam" id="PF19055">
    <property type="entry name" value="ABC2_membrane_7"/>
    <property type="match status" value="1"/>
</dbReference>
<evidence type="ECO:0000313" key="11">
    <source>
        <dbReference type="EMBL" id="PKQ69936.1"/>
    </source>
</evidence>
<keyword evidence="6 9" id="KW-1133">Transmembrane helix</keyword>
<dbReference type="Gene3D" id="3.40.50.300">
    <property type="entry name" value="P-loop containing nucleotide triphosphate hydrolases"/>
    <property type="match status" value="1"/>
</dbReference>
<organism evidence="11 12">
    <name type="scientific">Raineya orbicola</name>
    <dbReference type="NCBI Taxonomy" id="2016530"/>
    <lineage>
        <taxon>Bacteria</taxon>
        <taxon>Pseudomonadati</taxon>
        <taxon>Bacteroidota</taxon>
        <taxon>Cytophagia</taxon>
        <taxon>Cytophagales</taxon>
        <taxon>Raineyaceae</taxon>
        <taxon>Raineya</taxon>
    </lineage>
</organism>
<dbReference type="InterPro" id="IPR050352">
    <property type="entry name" value="ABCG_transporters"/>
</dbReference>
<dbReference type="GO" id="GO:0016020">
    <property type="term" value="C:membrane"/>
    <property type="evidence" value="ECO:0007669"/>
    <property type="project" value="UniProtKB-SubCell"/>
</dbReference>
<keyword evidence="8" id="KW-0175">Coiled coil</keyword>
<dbReference type="RefSeq" id="WP_101358268.1">
    <property type="nucleotide sequence ID" value="NZ_NKXO01000013.1"/>
</dbReference>
<dbReference type="InterPro" id="IPR003593">
    <property type="entry name" value="AAA+_ATPase"/>
</dbReference>
<dbReference type="Pfam" id="PF01061">
    <property type="entry name" value="ABC2_membrane"/>
    <property type="match status" value="1"/>
</dbReference>
<dbReference type="GO" id="GO:0140359">
    <property type="term" value="F:ABC-type transporter activity"/>
    <property type="evidence" value="ECO:0007669"/>
    <property type="project" value="InterPro"/>
</dbReference>
<dbReference type="InterPro" id="IPR029024">
    <property type="entry name" value="TerB-like"/>
</dbReference>
<dbReference type="Gene3D" id="1.10.3680.10">
    <property type="entry name" value="TerB-like"/>
    <property type="match status" value="1"/>
</dbReference>
<dbReference type="OrthoDB" id="9804819at2"/>
<dbReference type="PROSITE" id="PS50893">
    <property type="entry name" value="ABC_TRANSPORTER_2"/>
    <property type="match status" value="1"/>
</dbReference>
<dbReference type="InterPro" id="IPR013525">
    <property type="entry name" value="ABC2_TM"/>
</dbReference>
<feature type="transmembrane region" description="Helical" evidence="9">
    <location>
        <begin position="961"/>
        <end position="980"/>
    </location>
</feature>
<name>A0A2N3II16_9BACT</name>
<feature type="domain" description="ABC transporter" evidence="10">
    <location>
        <begin position="230"/>
        <end position="470"/>
    </location>
</feature>
<dbReference type="InterPro" id="IPR017871">
    <property type="entry name" value="ABC_transporter-like_CS"/>
</dbReference>
<feature type="transmembrane region" description="Helical" evidence="9">
    <location>
        <begin position="640"/>
        <end position="664"/>
    </location>
</feature>
<dbReference type="GO" id="GO:0005524">
    <property type="term" value="F:ATP binding"/>
    <property type="evidence" value="ECO:0007669"/>
    <property type="project" value="UniProtKB-KW"/>
</dbReference>
<proteinExistence type="predicted"/>
<dbReference type="SUPFAM" id="SSF158682">
    <property type="entry name" value="TerB-like"/>
    <property type="match status" value="1"/>
</dbReference>
<keyword evidence="4" id="KW-0547">Nucleotide-binding</keyword>
<evidence type="ECO:0000256" key="4">
    <source>
        <dbReference type="ARBA" id="ARBA00022741"/>
    </source>
</evidence>
<dbReference type="EMBL" id="NKXO01000013">
    <property type="protein sequence ID" value="PKQ69936.1"/>
    <property type="molecule type" value="Genomic_DNA"/>
</dbReference>
<evidence type="ECO:0000313" key="12">
    <source>
        <dbReference type="Proteomes" id="UP000233387"/>
    </source>
</evidence>
<dbReference type="CDD" id="cd07177">
    <property type="entry name" value="terB_like"/>
    <property type="match status" value="1"/>
</dbReference>
<dbReference type="Proteomes" id="UP000233387">
    <property type="component" value="Unassembled WGS sequence"/>
</dbReference>
<comment type="caution">
    <text evidence="11">The sequence shown here is derived from an EMBL/GenBank/DDBJ whole genome shotgun (WGS) entry which is preliminary data.</text>
</comment>
<evidence type="ECO:0000256" key="7">
    <source>
        <dbReference type="ARBA" id="ARBA00023136"/>
    </source>
</evidence>
<feature type="coiled-coil region" evidence="8">
    <location>
        <begin position="801"/>
        <end position="828"/>
    </location>
</feature>
<keyword evidence="2" id="KW-0813">Transport</keyword>
<evidence type="ECO:0000259" key="10">
    <source>
        <dbReference type="PROSITE" id="PS50893"/>
    </source>
</evidence>
<keyword evidence="12" id="KW-1185">Reference proteome</keyword>
<sequence>MSEKVLRAIIQLLAASAQIDGVTDEEKQIIHKFLEENFDEEIVAKYIAIFDNYAAVKLNPREICEQLNSELTKNQKIIILAYLLELSIADGLASEREQKFSQKISEYFYLETTEYELLRHFILEDFSESNTHSNIIWIDGLEKAERKYKHIYRKNLEGAIGILRIPSAEMYLLKYVGKTDLYLNSLPIKDHHVYPFPVGSSIRNENIKPVYYSDVVGLFLSETNEVKISFEAQDIWYKFANGRIGLRGISLAEGAGQLIGLMGASGSGKSTLLNVLNGTLKPTQGKVLINSIDIHENKEATAGLIGYVPQDDLLIEELTVYQNLYYAAKLSISDASEQELDELVQKTLKSLGILEIQDLKVGNPLQKTISGGQRKRVNVALELLREPYILFVDEPTSGLSSRDSENIMVLFKELALRGKLIFIVIHQPSSDIFKMFDKLLILDVGGYPIYYGNPLEAITYFKDIAGFVDKNKNMCGECGNVNPEQIFNIIETKMVNEYGSLTDKRKMTPRKWHEFYEKHIPPPQIATQTEKPTIHFKVAPFFKQMQVYLTRDVLSKLSNTQYMVINLLEAPLLALILAFIVRFYQVSDGTYIFAKNNNLPAYIFMSVIVALFVGLSVSAEEIIKDAKIRKRERFLHLSRMSYLISKVILMFSFSAIQMLSFVLIGNWILGIEGMNTMYWLVLFSTACFANMLGLNISATFNSVVTIYILIPLLLIPQLLLGGIVVRFNEINPVLGSNRKVPLLAEFMASRWAFEALVVGQFKNNRFERDFYPYDQKIAQAEYHKVLYVPELETKLDNAFNFQSADSLKDEAKENLVVLKNELQKQNKLTGIVWDNPERLDLPALKEKYHSLKEHLQKIKKFYILSYNEYSEQKDKLIASLTKNEAERKNFLAMKNYYHNEAIEKLVKAVETPERIITDGSRLIQKIYPIFQNPEPNHSFDFRTHFFAPQKHFMGQFADTPYFNVVIIWLMSGVFFVTLYFNVFRNFLEYVTNTIGKLQHKQKN</sequence>
<evidence type="ECO:0000256" key="8">
    <source>
        <dbReference type="SAM" id="Coils"/>
    </source>
</evidence>
<evidence type="ECO:0000256" key="5">
    <source>
        <dbReference type="ARBA" id="ARBA00022840"/>
    </source>
</evidence>
<feature type="transmembrane region" description="Helical" evidence="9">
    <location>
        <begin position="676"/>
        <end position="694"/>
    </location>
</feature>